<dbReference type="EMBL" id="BT086239">
    <property type="protein sequence ID" value="ACR36592.1"/>
    <property type="molecule type" value="mRNA"/>
</dbReference>
<feature type="region of interest" description="Disordered" evidence="1">
    <location>
        <begin position="1"/>
        <end position="31"/>
    </location>
</feature>
<dbReference type="AlphaFoldDB" id="C4J5Z2"/>
<feature type="region of interest" description="Disordered" evidence="1">
    <location>
        <begin position="83"/>
        <end position="125"/>
    </location>
</feature>
<protein>
    <submittedName>
        <fullName evidence="2">Uncharacterized protein</fullName>
    </submittedName>
</protein>
<name>C4J5Z2_MAIZE</name>
<reference evidence="2" key="2">
    <citation type="submission" date="2012-06" db="EMBL/GenBank/DDBJ databases">
        <authorList>
            <person name="Yu Y."/>
            <person name="Currie J."/>
            <person name="Lomeli R."/>
            <person name="Angelova A."/>
            <person name="Collura K."/>
            <person name="Wissotski M."/>
            <person name="Campos D."/>
            <person name="Kudrna D."/>
            <person name="Golser W."/>
            <person name="Ashely E."/>
            <person name="Descour A."/>
            <person name="Fernandes J."/>
            <person name="Soderlund C."/>
            <person name="Walbot V."/>
        </authorList>
    </citation>
    <scope>NUCLEOTIDE SEQUENCE</scope>
    <source>
        <strain evidence="2">B73</strain>
    </source>
</reference>
<accession>C4J5Z2</accession>
<proteinExistence type="evidence at transcript level"/>
<reference evidence="2" key="1">
    <citation type="journal article" date="2009" name="PLoS Genet.">
        <title>Sequencing, mapping, and analysis of 27,455 maize full-length cDNAs.</title>
        <authorList>
            <person name="Soderlund C."/>
            <person name="Descour A."/>
            <person name="Kudrna D."/>
            <person name="Bomhoff M."/>
            <person name="Boyd L."/>
            <person name="Currie J."/>
            <person name="Angelova A."/>
            <person name="Collura K."/>
            <person name="Wissotski M."/>
            <person name="Ashley E."/>
            <person name="Morrow D."/>
            <person name="Fernandes J."/>
            <person name="Walbot V."/>
            <person name="Yu Y."/>
        </authorList>
    </citation>
    <scope>NUCLEOTIDE SEQUENCE</scope>
    <source>
        <strain evidence="2">B73</strain>
    </source>
</reference>
<evidence type="ECO:0000256" key="1">
    <source>
        <dbReference type="SAM" id="MobiDB-lite"/>
    </source>
</evidence>
<sequence length="125" mass="12835">MDVDDADQDAAGVDGQSRDAASQKSWMREASLPAEARLENVAASGAESGDSLAKRKAGCGRLLLTFRFQYRINAAFAVNGFTGSDVHTGMSRGRPRGSAGTGGGDGEAALDDAEGDGSGNARVLR</sequence>
<organism evidence="2">
    <name type="scientific">Zea mays</name>
    <name type="common">Maize</name>
    <dbReference type="NCBI Taxonomy" id="4577"/>
    <lineage>
        <taxon>Eukaryota</taxon>
        <taxon>Viridiplantae</taxon>
        <taxon>Streptophyta</taxon>
        <taxon>Embryophyta</taxon>
        <taxon>Tracheophyta</taxon>
        <taxon>Spermatophyta</taxon>
        <taxon>Magnoliopsida</taxon>
        <taxon>Liliopsida</taxon>
        <taxon>Poales</taxon>
        <taxon>Poaceae</taxon>
        <taxon>PACMAD clade</taxon>
        <taxon>Panicoideae</taxon>
        <taxon>Andropogonodae</taxon>
        <taxon>Andropogoneae</taxon>
        <taxon>Tripsacinae</taxon>
        <taxon>Zea</taxon>
    </lineage>
</organism>
<evidence type="ECO:0000313" key="2">
    <source>
        <dbReference type="EMBL" id="ACR36592.1"/>
    </source>
</evidence>